<dbReference type="Proteomes" id="UP000005384">
    <property type="component" value="Unassembled WGS sequence"/>
</dbReference>
<dbReference type="PIRSF" id="PIRSF016897">
    <property type="entry name" value="GlpP"/>
    <property type="match status" value="1"/>
</dbReference>
<dbReference type="AlphaFoldDB" id="G5ILQ5"/>
<dbReference type="HOGENOM" id="CLU_111516_0_2_9"/>
<reference evidence="1 2" key="1">
    <citation type="submission" date="2011-08" db="EMBL/GenBank/DDBJ databases">
        <title>The Genome Sequence of Clostridium hathewayi WAL-18680.</title>
        <authorList>
            <consortium name="The Broad Institute Genome Sequencing Platform"/>
            <person name="Earl A."/>
            <person name="Ward D."/>
            <person name="Feldgarden M."/>
            <person name="Gevers D."/>
            <person name="Finegold S.M."/>
            <person name="Summanen P.H."/>
            <person name="Molitoris D.R."/>
            <person name="Song M."/>
            <person name="Daigneault M."/>
            <person name="Allen-Vercoe E."/>
            <person name="Young S.K."/>
            <person name="Zeng Q."/>
            <person name="Gargeya S."/>
            <person name="Fitzgerald M."/>
            <person name="Haas B."/>
            <person name="Abouelleil A."/>
            <person name="Alvarado L."/>
            <person name="Arachchi H.M."/>
            <person name="Berlin A."/>
            <person name="Brown A."/>
            <person name="Chapman S.B."/>
            <person name="Chen Z."/>
            <person name="Dunbar C."/>
            <person name="Freedman E."/>
            <person name="Gearin G."/>
            <person name="Gellesch M."/>
            <person name="Goldberg J."/>
            <person name="Griggs A."/>
            <person name="Gujja S."/>
            <person name="Heiman D."/>
            <person name="Howarth C."/>
            <person name="Larson L."/>
            <person name="Lui A."/>
            <person name="MacDonald P.J.P."/>
            <person name="Montmayeur A."/>
            <person name="Murphy C."/>
            <person name="Neiman D."/>
            <person name="Pearson M."/>
            <person name="Priest M."/>
            <person name="Roberts A."/>
            <person name="Saif S."/>
            <person name="Shea T."/>
            <person name="Shenoy N."/>
            <person name="Sisk P."/>
            <person name="Stolte C."/>
            <person name="Sykes S."/>
            <person name="Wortman J."/>
            <person name="Nusbaum C."/>
            <person name="Birren B."/>
        </authorList>
    </citation>
    <scope>NUCLEOTIDE SEQUENCE [LARGE SCALE GENOMIC DNA]</scope>
    <source>
        <strain evidence="1 2">WAL-18680</strain>
    </source>
</reference>
<dbReference type="PATRIC" id="fig|742737.3.peg.4418"/>
<dbReference type="GO" id="GO:0006071">
    <property type="term" value="P:glycerol metabolic process"/>
    <property type="evidence" value="ECO:0007669"/>
    <property type="project" value="InterPro"/>
</dbReference>
<dbReference type="InterPro" id="IPR006699">
    <property type="entry name" value="GlpP"/>
</dbReference>
<gene>
    <name evidence="1" type="ORF">HMPREF9473_04433</name>
</gene>
<evidence type="ECO:0000313" key="2">
    <source>
        <dbReference type="Proteomes" id="UP000005384"/>
    </source>
</evidence>
<dbReference type="SUPFAM" id="SSF110391">
    <property type="entry name" value="GlpP-like"/>
    <property type="match status" value="1"/>
</dbReference>
<dbReference type="Pfam" id="PF04309">
    <property type="entry name" value="G3P_antiterm"/>
    <property type="match status" value="1"/>
</dbReference>
<dbReference type="Gene3D" id="3.20.20.70">
    <property type="entry name" value="Aldolase class I"/>
    <property type="match status" value="1"/>
</dbReference>
<sequence>MNIRELFEISPIITAVKNEEGLNHAMETDSTVVFILYGTILNIQKIVDRIKDHGKLAIVHVDLIAGFSSKEVVIDFIRENTSADGIISTKPMLVRHAIELGLIGGQRTFLIDSMALDNMKKQLESFRPDFMELMPGVMPGVLHTIRQVTDIPLVAGGLLSDKKDIMAAFDAGVDAVSTTKEQLWYV</sequence>
<name>G5ILQ5_9FIRM</name>
<dbReference type="GO" id="GO:0006355">
    <property type="term" value="P:regulation of DNA-templated transcription"/>
    <property type="evidence" value="ECO:0007669"/>
    <property type="project" value="InterPro"/>
</dbReference>
<dbReference type="EMBL" id="ADLN01000120">
    <property type="protein sequence ID" value="EHI57324.1"/>
    <property type="molecule type" value="Genomic_DNA"/>
</dbReference>
<dbReference type="PANTHER" id="PTHR35787">
    <property type="entry name" value="GLYCEROL UPTAKE OPERON ANTITERMINATOR REGULATORY PROTEIN"/>
    <property type="match status" value="1"/>
</dbReference>
<proteinExistence type="predicted"/>
<dbReference type="OrthoDB" id="9799580at2"/>
<keyword evidence="2" id="KW-1185">Reference proteome</keyword>
<dbReference type="RefSeq" id="WP_006782421.1">
    <property type="nucleotide sequence ID" value="NZ_CP040506.1"/>
</dbReference>
<comment type="caution">
    <text evidence="1">The sequence shown here is derived from an EMBL/GenBank/DDBJ whole genome shotgun (WGS) entry which is preliminary data.</text>
</comment>
<dbReference type="InterPro" id="IPR013785">
    <property type="entry name" value="Aldolase_TIM"/>
</dbReference>
<evidence type="ECO:0000313" key="1">
    <source>
        <dbReference type="EMBL" id="EHI57324.1"/>
    </source>
</evidence>
<protein>
    <recommendedName>
        <fullName evidence="3">Glycerol-3-phosphate responsive antiterminator</fullName>
    </recommendedName>
</protein>
<evidence type="ECO:0008006" key="3">
    <source>
        <dbReference type="Google" id="ProtNLM"/>
    </source>
</evidence>
<accession>G5ILQ5</accession>
<dbReference type="PANTHER" id="PTHR35787:SF1">
    <property type="entry name" value="GLYCEROL UPTAKE OPERON ANTITERMINATOR REGULATORY PROTEIN"/>
    <property type="match status" value="1"/>
</dbReference>
<organism evidence="1 2">
    <name type="scientific">Hungatella hathewayi WAL-18680</name>
    <dbReference type="NCBI Taxonomy" id="742737"/>
    <lineage>
        <taxon>Bacteria</taxon>
        <taxon>Bacillati</taxon>
        <taxon>Bacillota</taxon>
        <taxon>Clostridia</taxon>
        <taxon>Lachnospirales</taxon>
        <taxon>Lachnospiraceae</taxon>
        <taxon>Hungatella</taxon>
    </lineage>
</organism>